<dbReference type="PANTHER" id="PTHR47773:SF1">
    <property type="entry name" value="C2H2-TYPE DOMAIN-CONTAINING PROTEIN"/>
    <property type="match status" value="1"/>
</dbReference>
<dbReference type="PANTHER" id="PTHR47773">
    <property type="entry name" value="SI:DKEY-9I5.2-RELATED"/>
    <property type="match status" value="1"/>
</dbReference>
<sequence length="298" mass="32702">MAQLSRCIFVWDQSDLQRLIEAKRAELEACHLHPSDDDVRKSITKKAMQLNCKRAVRPAAEMEVMLGQLLAAYDGGRGCNSLGVPLINSARMKEIWKAQRRHIPCLQDPPGFQLYTQTGTVTKAGHVLPTYCCARGSTSLESFHLHMNRFIPVSTTVTSSLSATSSLMHPSASSMPSASLTTLSSSQDPSLADQTPSLGSTICDQESVGPDNIQGFKQVQDLVDHLFSLRDHGLALSNEEAFKIVTLWSHLQECFAGGKSPAQWPDCNRVCEGLFVRLCCEYKGARRMSEAGALELCD</sequence>
<keyword evidence="2" id="KW-1185">Reference proteome</keyword>
<protein>
    <submittedName>
        <fullName evidence="1">Uncharacterized protein</fullName>
    </submittedName>
</protein>
<reference evidence="1 2" key="1">
    <citation type="submission" date="2024-04" db="EMBL/GenBank/DDBJ databases">
        <authorList>
            <person name="Waldvogel A.-M."/>
            <person name="Schoenle A."/>
        </authorList>
    </citation>
    <scope>NUCLEOTIDE SEQUENCE [LARGE SCALE GENOMIC DNA]</scope>
</reference>
<accession>A0AAV2JZW9</accession>
<organism evidence="1 2">
    <name type="scientific">Knipowitschia caucasica</name>
    <name type="common">Caucasian dwarf goby</name>
    <name type="synonym">Pomatoschistus caucasicus</name>
    <dbReference type="NCBI Taxonomy" id="637954"/>
    <lineage>
        <taxon>Eukaryota</taxon>
        <taxon>Metazoa</taxon>
        <taxon>Chordata</taxon>
        <taxon>Craniata</taxon>
        <taxon>Vertebrata</taxon>
        <taxon>Euteleostomi</taxon>
        <taxon>Actinopterygii</taxon>
        <taxon>Neopterygii</taxon>
        <taxon>Teleostei</taxon>
        <taxon>Neoteleostei</taxon>
        <taxon>Acanthomorphata</taxon>
        <taxon>Gobiaria</taxon>
        <taxon>Gobiiformes</taxon>
        <taxon>Gobioidei</taxon>
        <taxon>Gobiidae</taxon>
        <taxon>Gobiinae</taxon>
        <taxon>Knipowitschia</taxon>
    </lineage>
</organism>
<name>A0AAV2JZW9_KNICA</name>
<gene>
    <name evidence="1" type="ORF">KC01_LOCUS12472</name>
</gene>
<evidence type="ECO:0000313" key="1">
    <source>
        <dbReference type="EMBL" id="CAL1581738.1"/>
    </source>
</evidence>
<evidence type="ECO:0000313" key="2">
    <source>
        <dbReference type="Proteomes" id="UP001497482"/>
    </source>
</evidence>
<dbReference type="AlphaFoldDB" id="A0AAV2JZW9"/>
<proteinExistence type="predicted"/>
<dbReference type="Proteomes" id="UP001497482">
    <property type="component" value="Chromosome 15"/>
</dbReference>
<dbReference type="EMBL" id="OZ035837">
    <property type="protein sequence ID" value="CAL1581738.1"/>
    <property type="molecule type" value="Genomic_DNA"/>
</dbReference>